<feature type="active site" evidence="6">
    <location>
        <position position="18"/>
    </location>
</feature>
<reference evidence="8" key="1">
    <citation type="submission" date="2020-07" db="EMBL/GenBank/DDBJ databases">
        <title>Huge and variable diversity of episymbiotic CPR bacteria and DPANN archaea in groundwater ecosystems.</title>
        <authorList>
            <person name="He C.Y."/>
            <person name="Keren R."/>
            <person name="Whittaker M."/>
            <person name="Farag I.F."/>
            <person name="Doudna J."/>
            <person name="Cate J.H.D."/>
            <person name="Banfield J.F."/>
        </authorList>
    </citation>
    <scope>NUCLEOTIDE SEQUENCE</scope>
    <source>
        <strain evidence="8">NC_groundwater_717_Ag_S-0.2um_59_8</strain>
    </source>
</reference>
<dbReference type="SUPFAM" id="SSF52788">
    <property type="entry name" value="Phosphotyrosine protein phosphatases I"/>
    <property type="match status" value="1"/>
</dbReference>
<evidence type="ECO:0000256" key="1">
    <source>
        <dbReference type="ARBA" id="ARBA00011063"/>
    </source>
</evidence>
<evidence type="ECO:0000256" key="5">
    <source>
        <dbReference type="ARBA" id="ARBA00051722"/>
    </source>
</evidence>
<accession>A0A932M0E7</accession>
<gene>
    <name evidence="8" type="ORF">HYY65_02130</name>
</gene>
<keyword evidence="4" id="KW-0904">Protein phosphatase</keyword>
<evidence type="ECO:0000259" key="7">
    <source>
        <dbReference type="SMART" id="SM00226"/>
    </source>
</evidence>
<proteinExistence type="inferred from homology"/>
<dbReference type="EMBL" id="JACPSX010000036">
    <property type="protein sequence ID" value="MBI3013871.1"/>
    <property type="molecule type" value="Genomic_DNA"/>
</dbReference>
<dbReference type="Gene3D" id="3.40.50.2300">
    <property type="match status" value="1"/>
</dbReference>
<dbReference type="InterPro" id="IPR017867">
    <property type="entry name" value="Tyr_phospatase_low_mol_wt"/>
</dbReference>
<dbReference type="InterPro" id="IPR036196">
    <property type="entry name" value="Ptyr_pPase_sf"/>
</dbReference>
<dbReference type="SMART" id="SM00226">
    <property type="entry name" value="LMWPc"/>
    <property type="match status" value="1"/>
</dbReference>
<evidence type="ECO:0000256" key="2">
    <source>
        <dbReference type="ARBA" id="ARBA00013064"/>
    </source>
</evidence>
<dbReference type="GO" id="GO:0004725">
    <property type="term" value="F:protein tyrosine phosphatase activity"/>
    <property type="evidence" value="ECO:0007669"/>
    <property type="project" value="UniProtKB-EC"/>
</dbReference>
<dbReference type="PRINTS" id="PR00719">
    <property type="entry name" value="LMWPTPASE"/>
</dbReference>
<dbReference type="PANTHER" id="PTHR11717">
    <property type="entry name" value="LOW MOLECULAR WEIGHT PROTEIN TYROSINE PHOSPHATASE"/>
    <property type="match status" value="1"/>
</dbReference>
<comment type="similarity">
    <text evidence="1">Belongs to the low molecular weight phosphotyrosine protein phosphatase family.</text>
</comment>
<dbReference type="AlphaFoldDB" id="A0A932M0E7"/>
<dbReference type="InterPro" id="IPR050438">
    <property type="entry name" value="LMW_PTPase"/>
</dbReference>
<evidence type="ECO:0000313" key="8">
    <source>
        <dbReference type="EMBL" id="MBI3013871.1"/>
    </source>
</evidence>
<dbReference type="Proteomes" id="UP000741360">
    <property type="component" value="Unassembled WGS sequence"/>
</dbReference>
<feature type="active site" description="Proton donor" evidence="6">
    <location>
        <position position="126"/>
    </location>
</feature>
<keyword evidence="3" id="KW-0378">Hydrolase</keyword>
<dbReference type="CDD" id="cd16343">
    <property type="entry name" value="LMWPTP"/>
    <property type="match status" value="1"/>
</dbReference>
<dbReference type="Pfam" id="PF01451">
    <property type="entry name" value="LMWPc"/>
    <property type="match status" value="1"/>
</dbReference>
<name>A0A932M0E7_UNCTE</name>
<dbReference type="PANTHER" id="PTHR11717:SF31">
    <property type="entry name" value="LOW MOLECULAR WEIGHT PROTEIN-TYROSINE-PHOSPHATASE ETP-RELATED"/>
    <property type="match status" value="1"/>
</dbReference>
<sequence>MMRGHFTLLFVCTGNLCRSPMAAGAMQKLLDDMGSFPMVVKSAGTHAPVGSGPTIEALAVCAEAGIDISAHKARQLDSRLIQRASLILVMETWQVDEILNLASTASAKTFLLGSFSPRGHLVEIPDPIGKPISHYRTCLRQITDSVGGLYESKLKSGE</sequence>
<dbReference type="InterPro" id="IPR023485">
    <property type="entry name" value="Ptyr_pPase"/>
</dbReference>
<organism evidence="8 9">
    <name type="scientific">Tectimicrobiota bacterium</name>
    <dbReference type="NCBI Taxonomy" id="2528274"/>
    <lineage>
        <taxon>Bacteria</taxon>
        <taxon>Pseudomonadati</taxon>
        <taxon>Nitrospinota/Tectimicrobiota group</taxon>
        <taxon>Candidatus Tectimicrobiota</taxon>
    </lineage>
</organism>
<evidence type="ECO:0000256" key="6">
    <source>
        <dbReference type="PIRSR" id="PIRSR617867-1"/>
    </source>
</evidence>
<evidence type="ECO:0000256" key="3">
    <source>
        <dbReference type="ARBA" id="ARBA00022801"/>
    </source>
</evidence>
<evidence type="ECO:0000256" key="4">
    <source>
        <dbReference type="ARBA" id="ARBA00022912"/>
    </source>
</evidence>
<feature type="active site" description="Nucleophile" evidence="6">
    <location>
        <position position="12"/>
    </location>
</feature>
<dbReference type="EC" id="3.1.3.48" evidence="2"/>
<comment type="catalytic activity">
    <reaction evidence="5">
        <text>O-phospho-L-tyrosyl-[protein] + H2O = L-tyrosyl-[protein] + phosphate</text>
        <dbReference type="Rhea" id="RHEA:10684"/>
        <dbReference type="Rhea" id="RHEA-COMP:10136"/>
        <dbReference type="Rhea" id="RHEA-COMP:20101"/>
        <dbReference type="ChEBI" id="CHEBI:15377"/>
        <dbReference type="ChEBI" id="CHEBI:43474"/>
        <dbReference type="ChEBI" id="CHEBI:46858"/>
        <dbReference type="ChEBI" id="CHEBI:61978"/>
        <dbReference type="EC" id="3.1.3.48"/>
    </reaction>
</comment>
<feature type="domain" description="Phosphotyrosine protein phosphatase I" evidence="7">
    <location>
        <begin position="6"/>
        <end position="152"/>
    </location>
</feature>
<protein>
    <recommendedName>
        <fullName evidence="2">protein-tyrosine-phosphatase</fullName>
        <ecNumber evidence="2">3.1.3.48</ecNumber>
    </recommendedName>
</protein>
<evidence type="ECO:0000313" key="9">
    <source>
        <dbReference type="Proteomes" id="UP000741360"/>
    </source>
</evidence>
<comment type="caution">
    <text evidence="8">The sequence shown here is derived from an EMBL/GenBank/DDBJ whole genome shotgun (WGS) entry which is preliminary data.</text>
</comment>